<dbReference type="GO" id="GO:0032259">
    <property type="term" value="P:methylation"/>
    <property type="evidence" value="ECO:0007669"/>
    <property type="project" value="UniProtKB-KW"/>
</dbReference>
<keyword evidence="3" id="KW-0808">Transferase</keyword>
<feature type="domain" description="Methyltransferase type 11" evidence="2">
    <location>
        <begin position="57"/>
        <end position="108"/>
    </location>
</feature>
<feature type="coiled-coil region" evidence="1">
    <location>
        <begin position="210"/>
        <end position="265"/>
    </location>
</feature>
<dbReference type="Proteomes" id="UP001224845">
    <property type="component" value="Unassembled WGS sequence"/>
</dbReference>
<keyword evidence="3" id="KW-0489">Methyltransferase</keyword>
<dbReference type="Gene3D" id="3.40.50.150">
    <property type="entry name" value="Vaccinia Virus protein VP39"/>
    <property type="match status" value="1"/>
</dbReference>
<dbReference type="EMBL" id="JAUSRV010000016">
    <property type="protein sequence ID" value="MDP9974270.1"/>
    <property type="molecule type" value="Genomic_DNA"/>
</dbReference>
<protein>
    <submittedName>
        <fullName evidence="3">SAM-dependent methyltransferase</fullName>
    </submittedName>
</protein>
<accession>A0AAW8EMM7</accession>
<sequence length="270" mass="29983">MHDTAYEHGRRFFALYWQPHFRDVVELGSQDVNGSLRDHAPATASYLGLDAAPGRGVDKVVTPGDPLPLPDACADVVVTSSALEHDPCFWETFLELVRLLRPGGLLYVNAPSNHAFHRYPVDCWRFYPDAGVALVEWGRRRGVEVELVESFVARPAASGWADFVAVFRRPGPPLVRLGRLADFGETQNGYDAESTELLRHHAETFDMLALAQARQQLQNCERERDELRAQAASASGELGKAYEAILALKQESEALRRELHTLRGHPSSGA</sequence>
<proteinExistence type="predicted"/>
<dbReference type="InterPro" id="IPR013216">
    <property type="entry name" value="Methyltransf_11"/>
</dbReference>
<name>A0AAW8EMM7_VARPD</name>
<reference evidence="3" key="1">
    <citation type="submission" date="2023-07" db="EMBL/GenBank/DDBJ databases">
        <title>Sorghum-associated microbial communities from plants grown in Nebraska, USA.</title>
        <authorList>
            <person name="Schachtman D."/>
        </authorList>
    </citation>
    <scope>NUCLEOTIDE SEQUENCE</scope>
    <source>
        <strain evidence="3">DS3315</strain>
    </source>
</reference>
<dbReference type="SUPFAM" id="SSF53335">
    <property type="entry name" value="S-adenosyl-L-methionine-dependent methyltransferases"/>
    <property type="match status" value="1"/>
</dbReference>
<evidence type="ECO:0000259" key="2">
    <source>
        <dbReference type="Pfam" id="PF08241"/>
    </source>
</evidence>
<dbReference type="AlphaFoldDB" id="A0AAW8EMM7"/>
<evidence type="ECO:0000313" key="3">
    <source>
        <dbReference type="EMBL" id="MDP9974270.1"/>
    </source>
</evidence>
<organism evidence="3 4">
    <name type="scientific">Variovorax paradoxus</name>
    <dbReference type="NCBI Taxonomy" id="34073"/>
    <lineage>
        <taxon>Bacteria</taxon>
        <taxon>Pseudomonadati</taxon>
        <taxon>Pseudomonadota</taxon>
        <taxon>Betaproteobacteria</taxon>
        <taxon>Burkholderiales</taxon>
        <taxon>Comamonadaceae</taxon>
        <taxon>Variovorax</taxon>
    </lineage>
</organism>
<dbReference type="GO" id="GO:0008757">
    <property type="term" value="F:S-adenosylmethionine-dependent methyltransferase activity"/>
    <property type="evidence" value="ECO:0007669"/>
    <property type="project" value="InterPro"/>
</dbReference>
<evidence type="ECO:0000256" key="1">
    <source>
        <dbReference type="SAM" id="Coils"/>
    </source>
</evidence>
<dbReference type="RefSeq" id="WP_027729844.1">
    <property type="nucleotide sequence ID" value="NZ_CAXUQE020000001.1"/>
</dbReference>
<evidence type="ECO:0000313" key="4">
    <source>
        <dbReference type="Proteomes" id="UP001224845"/>
    </source>
</evidence>
<keyword evidence="1" id="KW-0175">Coiled coil</keyword>
<comment type="caution">
    <text evidence="3">The sequence shown here is derived from an EMBL/GenBank/DDBJ whole genome shotgun (WGS) entry which is preliminary data.</text>
</comment>
<gene>
    <name evidence="3" type="ORF">J2W39_005533</name>
</gene>
<dbReference type="Pfam" id="PF08241">
    <property type="entry name" value="Methyltransf_11"/>
    <property type="match status" value="1"/>
</dbReference>
<dbReference type="InterPro" id="IPR029063">
    <property type="entry name" value="SAM-dependent_MTases_sf"/>
</dbReference>